<keyword evidence="2" id="KW-1185">Reference proteome</keyword>
<sequence length="347" mass="37130">MTINNQSPSNPLLDPEMLALFMPQPDQALIDASPKAQEELMEKMLSGYGIFEVFSKDVLDDQHYAPLVLDKDLVDFYGSIILSDIVLKTLDSSKPVVSKSLGIEDRTNEKTAADRTASTGAASGVDIPGWNPWMAASYLVNITMAMMEMARVMRLARLTEMGARVAAMGLIMESAYNIGNAIKEAAEKQADMLMMQGIGSAIQAAFGGLSMVTGMLGAAGSVTRTVQYNRAMASSKPPTGGMEGFKYNWFTGSASVLGSASMGLGSLGQGIGGMVSSFGQIGPTIEKGLIERYQKVQEGLKDVYTQLQSSSSESDKNLAELVSKCLEMLKMVYEQALQAHKGLGPTQ</sequence>
<dbReference type="AlphaFoldDB" id="A0A090D073"/>
<comment type="caution">
    <text evidence="1">The sequence shown here is derived from an EMBL/GenBank/DDBJ whole genome shotgun (WGS) entry which is preliminary data.</text>
</comment>
<name>A0A090D073_9BACT</name>
<protein>
    <submittedName>
        <fullName evidence="1">Membrane protein</fullName>
    </submittedName>
</protein>
<dbReference type="EMBL" id="CCEJ010000001">
    <property type="protein sequence ID" value="CDR32953.1"/>
    <property type="molecule type" value="Genomic_DNA"/>
</dbReference>
<dbReference type="RefSeq" id="WP_041016464.1">
    <property type="nucleotide sequence ID" value="NZ_CCEJ010000001.1"/>
</dbReference>
<proteinExistence type="predicted"/>
<accession>A0A090D073</accession>
<evidence type="ECO:0000313" key="1">
    <source>
        <dbReference type="EMBL" id="CDR32953.1"/>
    </source>
</evidence>
<dbReference type="STRING" id="1437425.CSEC_0109"/>
<organism evidence="1 2">
    <name type="scientific">Candidatus Criblamydia sequanensis CRIB-18</name>
    <dbReference type="NCBI Taxonomy" id="1437425"/>
    <lineage>
        <taxon>Bacteria</taxon>
        <taxon>Pseudomonadati</taxon>
        <taxon>Chlamydiota</taxon>
        <taxon>Chlamydiia</taxon>
        <taxon>Parachlamydiales</taxon>
        <taxon>Candidatus Criblamydiaceae</taxon>
        <taxon>Candidatus Criblamydia</taxon>
    </lineage>
</organism>
<reference evidence="1" key="2">
    <citation type="submission" date="2014-09" db="EMBL/GenBank/DDBJ databases">
        <title>Criblamydia sequanensis harbors a mega-plasmid encoding arsenite resistance.</title>
        <authorList>
            <person name="Bertelli C."/>
            <person name="Goesmann A."/>
            <person name="Greub G."/>
        </authorList>
    </citation>
    <scope>NUCLEOTIDE SEQUENCE [LARGE SCALE GENOMIC DNA]</scope>
    <source>
        <strain evidence="1">CRIB-18</strain>
    </source>
</reference>
<reference evidence="1" key="1">
    <citation type="submission" date="2013-12" db="EMBL/GenBank/DDBJ databases">
        <authorList>
            <person name="Linke B."/>
        </authorList>
    </citation>
    <scope>NUCLEOTIDE SEQUENCE [LARGE SCALE GENOMIC DNA]</scope>
    <source>
        <strain evidence="1">CRIB-18</strain>
    </source>
</reference>
<evidence type="ECO:0000313" key="2">
    <source>
        <dbReference type="Proteomes" id="UP000031552"/>
    </source>
</evidence>
<dbReference type="Proteomes" id="UP000031552">
    <property type="component" value="Unassembled WGS sequence"/>
</dbReference>
<gene>
    <name evidence="1" type="ORF">CSEC_0109</name>
</gene>